<feature type="non-terminal residue" evidence="1">
    <location>
        <position position="1"/>
    </location>
</feature>
<reference evidence="1 2" key="1">
    <citation type="submission" date="2024-01" db="EMBL/GenBank/DDBJ databases">
        <title>The diversity of rhizobia nodulating Mimosa spp. in eleven states of Brazil covering several biomes is determined by host plant, location, and edaphic factors.</title>
        <authorList>
            <person name="Rouws L."/>
            <person name="Barauna A."/>
            <person name="Beukes C."/>
            <person name="De Faria S.M."/>
            <person name="Gross E."/>
            <person name="Dos Reis Junior F.B."/>
            <person name="Simon M."/>
            <person name="Maluk M."/>
            <person name="Odee D.W."/>
            <person name="Kenicer G."/>
            <person name="Young J.P.W."/>
            <person name="Reis V.M."/>
            <person name="Zilli J."/>
            <person name="James E.K."/>
        </authorList>
    </citation>
    <scope>NUCLEOTIDE SEQUENCE [LARGE SCALE GENOMIC DNA]</scope>
    <source>
        <strain evidence="1 2">JPY77</strain>
    </source>
</reference>
<evidence type="ECO:0000313" key="1">
    <source>
        <dbReference type="EMBL" id="MEM5292563.1"/>
    </source>
</evidence>
<dbReference type="EMBL" id="JAZHGC010000115">
    <property type="protein sequence ID" value="MEM5292563.1"/>
    <property type="molecule type" value="Genomic_DNA"/>
</dbReference>
<sequence length="73" mass="7598">ATLLAHQAHCALSDFRGKLRYLLVHGSILSRVGASTKSGAVHLVGSAVPLSNGRSMGGNALLCASQKNLLWSK</sequence>
<dbReference type="Proteomes" id="UP001494588">
    <property type="component" value="Unassembled WGS sequence"/>
</dbReference>
<gene>
    <name evidence="1" type="ORF">V4C55_43875</name>
</gene>
<keyword evidence="2" id="KW-1185">Reference proteome</keyword>
<protein>
    <submittedName>
        <fullName evidence="1">Uncharacterized protein</fullName>
    </submittedName>
</protein>
<comment type="caution">
    <text evidence="1">The sequence shown here is derived from an EMBL/GenBank/DDBJ whole genome shotgun (WGS) entry which is preliminary data.</text>
</comment>
<proteinExistence type="predicted"/>
<evidence type="ECO:0000313" key="2">
    <source>
        <dbReference type="Proteomes" id="UP001494588"/>
    </source>
</evidence>
<organism evidence="1 2">
    <name type="scientific">Paraburkholderia sabiae</name>
    <dbReference type="NCBI Taxonomy" id="273251"/>
    <lineage>
        <taxon>Bacteria</taxon>
        <taxon>Pseudomonadati</taxon>
        <taxon>Pseudomonadota</taxon>
        <taxon>Betaproteobacteria</taxon>
        <taxon>Burkholderiales</taxon>
        <taxon>Burkholderiaceae</taxon>
        <taxon>Paraburkholderia</taxon>
    </lineage>
</organism>
<accession>A0ABU9QT01</accession>
<name>A0ABU9QT01_9BURK</name>
<dbReference type="RefSeq" id="WP_342965504.1">
    <property type="nucleotide sequence ID" value="NZ_JAZHGC010000115.1"/>
</dbReference>